<dbReference type="Gene3D" id="3.90.780.10">
    <property type="entry name" value="5'-Nucleotidase, C-terminal domain"/>
    <property type="match status" value="2"/>
</dbReference>
<dbReference type="GO" id="GO:0016788">
    <property type="term" value="F:hydrolase activity, acting on ester bonds"/>
    <property type="evidence" value="ECO:0007669"/>
    <property type="project" value="InterPro"/>
</dbReference>
<dbReference type="Pfam" id="PF00149">
    <property type="entry name" value="Metallophos"/>
    <property type="match status" value="1"/>
</dbReference>
<keyword evidence="1 3" id="KW-0732">Signal</keyword>
<dbReference type="SUPFAM" id="SSF55816">
    <property type="entry name" value="5'-nucleotidase (syn. UDP-sugar hydrolase), C-terminal domain"/>
    <property type="match status" value="2"/>
</dbReference>
<comment type="caution">
    <text evidence="8">The sequence shown here is derived from an EMBL/GenBank/DDBJ whole genome shotgun (WGS) entry which is preliminary data.</text>
</comment>
<sequence length="1269" mass="137190">MKFHSNCKKLLSIMMVAFVLLYSLLGSIVPAAHAAEGETIELKVLHTNDIHAKVNDFGKIAAYIENQRSQSQYSMYLDAGDIFSGNPVVDLQFGKPIVSLLNDMGLQAMAIGNHDFDYGQEETVARMAESNFAWLSANTEVTGNTHVPFPQPEPYKIFDVNGLSVGVFSLTETPPSTAPANIKGINFHNPIETAKKYAHLKDETDILIALTHQGYTEDRKLAEQVDFFDVIIGGHSHTTLNAPAIVNGTPIVQTGGNAENVGNLTIQYQPETGKVVSVQGFLQKVSALTAVNASIQAKVDAYNAEMEELLGEVIGSTETGLNRSGNLDTQLGNFWTDSIRHYTNADVALTNSGGIRANIPAGSIKVNDIFVIEPFANEIMKIEMTGAALKNVIEYSYTRGGRNRIDLQTSGLHYKILTNNTGRYIGSELTVNGEPVKADQTYIVAVGDYIGTGGSGYEFAGTVLEATSGFMTSAMIDYAKHLTSEGKAINYAANQRIAIEVSNSAPIDGQEIGTTTKGLSANNNAKADSSLGNLYTDAIRAAAKTDIAVLNNSSVTGNIPAGKITDKQIEFMDQFSNDLTVTTTTVERLKEVIKEQSTYHNGVDLQVSGFHYEVVKENGKFTDVILTTTEGQPLDSSKKLTVAYNSYMHGAAFYNLGDELIGSNHGKVWQAVVEFVRNHQGPVDYTEGSRIKVTGDTAAPTPPPANADYMTVAEAIAKNSGSGKVRGYIVGTMTNNAPSYEGNYVATNLVIADSLDERDRTKVLPVMLPSGAVRSALNLVDNPANIGKLVEVSGNLAAYFSQPGLRDTKSYEFIEIIEEPVATPVTIAEARNTAAGEEVIIEGTVTTGTGIWGQKGFYIQDETGGLYIFQNSADVKPGDVVRVSGKTGEFAKEKQVSNVTALQVLSEGSVPAALKLTPGQISASNESQLVRIEAVTIKDLKKINNFGTFEFTAEKNGEAVTVRVDNRSGLVFDNFSFKNGDKVNVTGISSRYNDTIQLKTRSANDIAAFEELPVTDPGTEPPVTDPGTEPPVTDPGTEPPVTNPGTEPPVTNPGTEPPVTDPGTEPPVTNPGTEPPVTNPEVPVVGDIEVSREPQGRLIIKKDIQIVKIDRDGTITPFKNAVKGEALRVYGSNGQYYNVGGDYYIKHENHAVAMYTGRILIRENRNLYTPDGKIHRVLTKGEAIRVYETEDGRYQVGGGYYVHFHRNALYFEGLVNIQADTSLLLDGKSMRSLKKGEQYRVYGVEGNKLLVGGGYYINIDRNKLSYVKN</sequence>
<proteinExistence type="predicted"/>
<dbReference type="PROSITE" id="PS00785">
    <property type="entry name" value="5_NUCLEOTIDASE_1"/>
    <property type="match status" value="1"/>
</dbReference>
<evidence type="ECO:0000259" key="7">
    <source>
        <dbReference type="Pfam" id="PF19886"/>
    </source>
</evidence>
<dbReference type="GO" id="GO:0046872">
    <property type="term" value="F:metal ion binding"/>
    <property type="evidence" value="ECO:0007669"/>
    <property type="project" value="InterPro"/>
</dbReference>
<dbReference type="Pfam" id="PF19886">
    <property type="entry name" value="DUF6359"/>
    <property type="match status" value="1"/>
</dbReference>
<dbReference type="OrthoDB" id="9775118at2"/>
<dbReference type="SUPFAM" id="SSF56300">
    <property type="entry name" value="Metallo-dependent phosphatases"/>
    <property type="match status" value="1"/>
</dbReference>
<dbReference type="CDD" id="cd00845">
    <property type="entry name" value="MPP_UshA_N_like"/>
    <property type="match status" value="1"/>
</dbReference>
<feature type="domain" description="5'-Nucleotidase C-terminal" evidence="5">
    <location>
        <begin position="313"/>
        <end position="459"/>
    </location>
</feature>
<evidence type="ECO:0000256" key="2">
    <source>
        <dbReference type="SAM" id="MobiDB-lite"/>
    </source>
</evidence>
<evidence type="ECO:0000256" key="3">
    <source>
        <dbReference type="SAM" id="SignalP"/>
    </source>
</evidence>
<accession>A0A7X2IWR2</accession>
<dbReference type="RefSeq" id="WP_154306368.1">
    <property type="nucleotide sequence ID" value="NZ_WKKI01000003.1"/>
</dbReference>
<dbReference type="PANTHER" id="PTHR11575:SF24">
    <property type="entry name" value="5'-NUCLEOTIDASE"/>
    <property type="match status" value="1"/>
</dbReference>
<dbReference type="Pfam" id="PF02872">
    <property type="entry name" value="5_nucleotid_C"/>
    <property type="match status" value="2"/>
</dbReference>
<dbReference type="InterPro" id="IPR043744">
    <property type="entry name" value="DUF5689"/>
</dbReference>
<dbReference type="InterPro" id="IPR045939">
    <property type="entry name" value="YhcR_N"/>
</dbReference>
<protein>
    <submittedName>
        <fullName evidence="8">Multifunctional 2',3'-cyclic-nucleotide 2'-phosphodiesterase/5'-nucleotidase/3'-nucleotidase</fullName>
    </submittedName>
</protein>
<evidence type="ECO:0000313" key="8">
    <source>
        <dbReference type="EMBL" id="MRX71238.1"/>
    </source>
</evidence>
<organism evidence="8 9">
    <name type="scientific">Metabacillus lacus</name>
    <dbReference type="NCBI Taxonomy" id="1983721"/>
    <lineage>
        <taxon>Bacteria</taxon>
        <taxon>Bacillati</taxon>
        <taxon>Bacillota</taxon>
        <taxon>Bacilli</taxon>
        <taxon>Bacillales</taxon>
        <taxon>Bacillaceae</taxon>
        <taxon>Metabacillus</taxon>
    </lineage>
</organism>
<dbReference type="InterPro" id="IPR008334">
    <property type="entry name" value="5'-Nucleotdase_C"/>
</dbReference>
<dbReference type="PRINTS" id="PR01607">
    <property type="entry name" value="APYRASEFAMLY"/>
</dbReference>
<evidence type="ECO:0000259" key="6">
    <source>
        <dbReference type="Pfam" id="PF18942"/>
    </source>
</evidence>
<dbReference type="InterPro" id="IPR036700">
    <property type="entry name" value="BOBF_sf"/>
</dbReference>
<dbReference type="GO" id="GO:0000166">
    <property type="term" value="F:nucleotide binding"/>
    <property type="evidence" value="ECO:0007669"/>
    <property type="project" value="InterPro"/>
</dbReference>
<gene>
    <name evidence="8" type="ORF">GJU40_03505</name>
</gene>
<dbReference type="InterPro" id="IPR004843">
    <property type="entry name" value="Calcineurin-like_PHP"/>
</dbReference>
<dbReference type="AlphaFoldDB" id="A0A7X2IWR2"/>
<dbReference type="Proteomes" id="UP000448867">
    <property type="component" value="Unassembled WGS sequence"/>
</dbReference>
<feature type="domain" description="Endonuclease YhcR N-terminal" evidence="7">
    <location>
        <begin position="710"/>
        <end position="813"/>
    </location>
</feature>
<dbReference type="PANTHER" id="PTHR11575">
    <property type="entry name" value="5'-NUCLEOTIDASE-RELATED"/>
    <property type="match status" value="1"/>
</dbReference>
<dbReference type="InterPro" id="IPR006179">
    <property type="entry name" value="5_nucleotidase/apyrase"/>
</dbReference>
<dbReference type="InterPro" id="IPR029052">
    <property type="entry name" value="Metallo-depent_PP-like"/>
</dbReference>
<dbReference type="Gene3D" id="3.60.21.10">
    <property type="match status" value="1"/>
</dbReference>
<reference evidence="8 9" key="1">
    <citation type="submission" date="2019-11" db="EMBL/GenBank/DDBJ databases">
        <title>Bacillus lacus genome.</title>
        <authorList>
            <person name="Allen C.J."/>
            <person name="Newman J.D."/>
        </authorList>
    </citation>
    <scope>NUCLEOTIDE SEQUENCE [LARGE SCALE GENOMIC DNA]</scope>
    <source>
        <strain evidence="8 9">KCTC 33946</strain>
    </source>
</reference>
<feature type="domain" description="5'-Nucleotidase C-terminal" evidence="5">
    <location>
        <begin position="512"/>
        <end position="649"/>
    </location>
</feature>
<name>A0A7X2IWR2_9BACI</name>
<evidence type="ECO:0000259" key="4">
    <source>
        <dbReference type="Pfam" id="PF00149"/>
    </source>
</evidence>
<dbReference type="GO" id="GO:0009166">
    <property type="term" value="P:nucleotide catabolic process"/>
    <property type="evidence" value="ECO:0007669"/>
    <property type="project" value="InterPro"/>
</dbReference>
<dbReference type="GO" id="GO:0030288">
    <property type="term" value="C:outer membrane-bounded periplasmic space"/>
    <property type="evidence" value="ECO:0007669"/>
    <property type="project" value="TreeGrafter"/>
</dbReference>
<dbReference type="SUPFAM" id="SSF101756">
    <property type="entry name" value="Hypothetical protein YgiW"/>
    <property type="match status" value="1"/>
</dbReference>
<dbReference type="InterPro" id="IPR036907">
    <property type="entry name" value="5'-Nucleotdase_C_sf"/>
</dbReference>
<feature type="region of interest" description="Disordered" evidence="2">
    <location>
        <begin position="1011"/>
        <end position="1083"/>
    </location>
</feature>
<evidence type="ECO:0000256" key="1">
    <source>
        <dbReference type="ARBA" id="ARBA00022729"/>
    </source>
</evidence>
<feature type="chain" id="PRO_5031424711" evidence="3">
    <location>
        <begin position="35"/>
        <end position="1269"/>
    </location>
</feature>
<dbReference type="EMBL" id="WKKI01000003">
    <property type="protein sequence ID" value="MRX71238.1"/>
    <property type="molecule type" value="Genomic_DNA"/>
</dbReference>
<feature type="compositionally biased region" description="Pro residues" evidence="2">
    <location>
        <begin position="1019"/>
        <end position="1078"/>
    </location>
</feature>
<keyword evidence="9" id="KW-1185">Reference proteome</keyword>
<dbReference type="InterPro" id="IPR006146">
    <property type="entry name" value="5'-Nucleotdase_CS"/>
</dbReference>
<dbReference type="Pfam" id="PF18942">
    <property type="entry name" value="DUF5689"/>
    <property type="match status" value="1"/>
</dbReference>
<feature type="domain" description="DUF5689" evidence="6">
    <location>
        <begin position="832"/>
        <end position="1006"/>
    </location>
</feature>
<feature type="domain" description="Calcineurin-like phosphoesterase" evidence="4">
    <location>
        <begin position="42"/>
        <end position="238"/>
    </location>
</feature>
<evidence type="ECO:0000313" key="9">
    <source>
        <dbReference type="Proteomes" id="UP000448867"/>
    </source>
</evidence>
<evidence type="ECO:0000259" key="5">
    <source>
        <dbReference type="Pfam" id="PF02872"/>
    </source>
</evidence>
<feature type="signal peptide" evidence="3">
    <location>
        <begin position="1"/>
        <end position="34"/>
    </location>
</feature>
<dbReference type="CDD" id="cd04486">
    <property type="entry name" value="YhcR_OBF_like"/>
    <property type="match status" value="1"/>
</dbReference>